<keyword evidence="7" id="KW-1185">Reference proteome</keyword>
<dbReference type="GO" id="GO:0080044">
    <property type="term" value="F:quercetin 7-O-glucosyltransferase activity"/>
    <property type="evidence" value="ECO:0007669"/>
    <property type="project" value="TreeGrafter"/>
</dbReference>
<evidence type="ECO:0000256" key="2">
    <source>
        <dbReference type="ARBA" id="ARBA00022676"/>
    </source>
</evidence>
<evidence type="ECO:0000256" key="5">
    <source>
        <dbReference type="RuleBase" id="RU362057"/>
    </source>
</evidence>
<dbReference type="SUPFAM" id="SSF53756">
    <property type="entry name" value="UDP-Glycosyltransferase/glycogen phosphorylase"/>
    <property type="match status" value="1"/>
</dbReference>
<dbReference type="AlphaFoldDB" id="A0A9Q0H4U9"/>
<proteinExistence type="inferred from homology"/>
<dbReference type="FunFam" id="3.40.50.2000:FF:000167">
    <property type="entry name" value="Glycosyltransferase"/>
    <property type="match status" value="1"/>
</dbReference>
<dbReference type="PROSITE" id="PS00375">
    <property type="entry name" value="UDPGT"/>
    <property type="match status" value="1"/>
</dbReference>
<dbReference type="FunFam" id="3.40.50.2000:FF:000078">
    <property type="entry name" value="Glycosyltransferase"/>
    <property type="match status" value="1"/>
</dbReference>
<comment type="caution">
    <text evidence="6">The sequence shown here is derived from an EMBL/GenBank/DDBJ whole genome shotgun (WGS) entry which is preliminary data.</text>
</comment>
<dbReference type="InterPro" id="IPR002213">
    <property type="entry name" value="UDP_glucos_trans"/>
</dbReference>
<dbReference type="CDD" id="cd03784">
    <property type="entry name" value="GT1_Gtf-like"/>
    <property type="match status" value="1"/>
</dbReference>
<keyword evidence="2 4" id="KW-0328">Glycosyltransferase</keyword>
<protein>
    <recommendedName>
        <fullName evidence="5">Glycosyltransferase</fullName>
        <ecNumber evidence="5">2.4.1.-</ecNumber>
    </recommendedName>
</protein>
<evidence type="ECO:0000256" key="3">
    <source>
        <dbReference type="ARBA" id="ARBA00022679"/>
    </source>
</evidence>
<gene>
    <name evidence="6" type="ORF">NE237_013942</name>
</gene>
<name>A0A9Q0H4U9_9MAGN</name>
<dbReference type="GO" id="GO:0080043">
    <property type="term" value="F:quercetin 3-O-glucosyltransferase activity"/>
    <property type="evidence" value="ECO:0007669"/>
    <property type="project" value="TreeGrafter"/>
</dbReference>
<dbReference type="EMBL" id="JAMYWD010000011">
    <property type="protein sequence ID" value="KAJ4957159.1"/>
    <property type="molecule type" value="Genomic_DNA"/>
</dbReference>
<evidence type="ECO:0000256" key="4">
    <source>
        <dbReference type="RuleBase" id="RU003718"/>
    </source>
</evidence>
<dbReference type="Proteomes" id="UP001141806">
    <property type="component" value="Unassembled WGS sequence"/>
</dbReference>
<dbReference type="InterPro" id="IPR035595">
    <property type="entry name" value="UDP_glycos_trans_CS"/>
</dbReference>
<dbReference type="EC" id="2.4.1.-" evidence="5"/>
<dbReference type="OrthoDB" id="5835829at2759"/>
<organism evidence="6 7">
    <name type="scientific">Protea cynaroides</name>
    <dbReference type="NCBI Taxonomy" id="273540"/>
    <lineage>
        <taxon>Eukaryota</taxon>
        <taxon>Viridiplantae</taxon>
        <taxon>Streptophyta</taxon>
        <taxon>Embryophyta</taxon>
        <taxon>Tracheophyta</taxon>
        <taxon>Spermatophyta</taxon>
        <taxon>Magnoliopsida</taxon>
        <taxon>Proteales</taxon>
        <taxon>Proteaceae</taxon>
        <taxon>Protea</taxon>
    </lineage>
</organism>
<evidence type="ECO:0000256" key="1">
    <source>
        <dbReference type="ARBA" id="ARBA00009995"/>
    </source>
</evidence>
<reference evidence="6" key="1">
    <citation type="journal article" date="2023" name="Plant J.">
        <title>The genome of the king protea, Protea cynaroides.</title>
        <authorList>
            <person name="Chang J."/>
            <person name="Duong T.A."/>
            <person name="Schoeman C."/>
            <person name="Ma X."/>
            <person name="Roodt D."/>
            <person name="Barker N."/>
            <person name="Li Z."/>
            <person name="Van de Peer Y."/>
            <person name="Mizrachi E."/>
        </authorList>
    </citation>
    <scope>NUCLEOTIDE SEQUENCE</scope>
    <source>
        <tissue evidence="6">Young leaves</tissue>
    </source>
</reference>
<accession>A0A9Q0H4U9</accession>
<evidence type="ECO:0000313" key="6">
    <source>
        <dbReference type="EMBL" id="KAJ4957159.1"/>
    </source>
</evidence>
<dbReference type="Gene3D" id="3.40.50.2000">
    <property type="entry name" value="Glycogen Phosphorylase B"/>
    <property type="match status" value="2"/>
</dbReference>
<comment type="similarity">
    <text evidence="1 4">Belongs to the UDP-glycosyltransferase family.</text>
</comment>
<dbReference type="PANTHER" id="PTHR11926:SF1534">
    <property type="entry name" value="GLYCOSYLTRANSFERASE"/>
    <property type="match status" value="1"/>
</dbReference>
<keyword evidence="3 4" id="KW-0808">Transferase</keyword>
<evidence type="ECO:0000313" key="7">
    <source>
        <dbReference type="Proteomes" id="UP001141806"/>
    </source>
</evidence>
<dbReference type="PANTHER" id="PTHR11926">
    <property type="entry name" value="GLUCOSYL/GLUCURONOSYL TRANSFERASES"/>
    <property type="match status" value="1"/>
</dbReference>
<sequence length="477" mass="53169">MPQLHFLVISFPAQGHINPALQFAKRLTRSEAQVTFLTSMSAHRRMTKTATIDGLTYASFSDGYDDVFLPSDDFVNYMVELKRCSSQALTDLTAAAANDRRPVTCIFYNFLLSWVADVARDLHVPSAVLWIQPAAILGLYYYYFNGYADLIHGNNNDPSFSIQLPGLPLLTSRDLPSFLIPSNDNARHPHVMPYVQKLFENLEREIPKARVLVNSFDDLEVEALRAIDKFNIVAIGPLLPSAFLDSKDSSDTSFGGDMMISSSRDYIDWLNSKPEASVVYISFGTTSSLSKSQVRKIAHGLLESRRPFLWILRQPPETETETETGKEEGGILDNMEELKQYGMVIPWCSQVEVLCNPSIGCFVTHCGWNSTLESLVAGVPMVTFPQWSDQATNAKLIKDVWKTGLRLGLNEEGLVEGDELKKCVEIVMEGESGAEMRKSAKKWKELAKKAVMDGGSSDKNLQALVDEVRSLQSSSIQ</sequence>
<dbReference type="Pfam" id="PF00201">
    <property type="entry name" value="UDPGT"/>
    <property type="match status" value="1"/>
</dbReference>